<gene>
    <name evidence="6" type="ORF">Rhopal_003709-T1</name>
</gene>
<dbReference type="SMART" id="SM01417">
    <property type="entry name" value="Solute_trans_a"/>
    <property type="match status" value="1"/>
</dbReference>
<evidence type="ECO:0000256" key="4">
    <source>
        <dbReference type="ARBA" id="ARBA00023136"/>
    </source>
</evidence>
<name>A0AAV5GDW1_9BASI</name>
<comment type="caution">
    <text evidence="6">The sequence shown here is derived from an EMBL/GenBank/DDBJ whole genome shotgun (WGS) entry which is preliminary data.</text>
</comment>
<dbReference type="GO" id="GO:0016020">
    <property type="term" value="C:membrane"/>
    <property type="evidence" value="ECO:0007669"/>
    <property type="project" value="UniProtKB-SubCell"/>
</dbReference>
<feature type="transmembrane region" description="Helical" evidence="5">
    <location>
        <begin position="119"/>
        <end position="136"/>
    </location>
</feature>
<keyword evidence="2 5" id="KW-0812">Transmembrane</keyword>
<evidence type="ECO:0000313" key="7">
    <source>
        <dbReference type="Proteomes" id="UP001342314"/>
    </source>
</evidence>
<dbReference type="Proteomes" id="UP001342314">
    <property type="component" value="Unassembled WGS sequence"/>
</dbReference>
<keyword evidence="3 5" id="KW-1133">Transmembrane helix</keyword>
<sequence length="430" mass="47726">MSHNETSSTGCPISAVLPHDPVPFFSNGDVNFKAHDVGWLCCGIMAIVATITSLWLISKHLLLRRNPESTFRSPAFFYHPTEQRHIVRLLLMPVIYALCSFLSYYLYKQALYFQLLRDCYEAFVIAAFFFLLLSYLSNPPPTPADPCPRPYATKAERNAKLRSVFRNLHLKKWMWPLGWLKWRPAGGGPGEGEAFLWWMRVCIGQYVIVRPLSTFASVLGEATGLHFLITLGWIKDSEYWTAEEIVVGLAALLSCAEMVIFSFLHVRAFTYLPYRALAPPVAVDAGGATLTPDLPGLTGSPDLAPAAASEWPALPVLPSAPRDRPHPSLATPKLPKDFDASLGFAPKKADGLPLLHRTRRWPALKTCLNLGDLVSELRKETRFVARGGRFDSVTLLQVTRADDLEKVMDPTAGTAKCAAETVSATRRSAR</sequence>
<dbReference type="InterPro" id="IPR005178">
    <property type="entry name" value="Ostalpha/TMEM184C"/>
</dbReference>
<dbReference type="EMBL" id="BQKY01000007">
    <property type="protein sequence ID" value="GJN90695.1"/>
    <property type="molecule type" value="Genomic_DNA"/>
</dbReference>
<feature type="transmembrane region" description="Helical" evidence="5">
    <location>
        <begin position="245"/>
        <end position="266"/>
    </location>
</feature>
<organism evidence="6 7">
    <name type="scientific">Rhodotorula paludigena</name>
    <dbReference type="NCBI Taxonomy" id="86838"/>
    <lineage>
        <taxon>Eukaryota</taxon>
        <taxon>Fungi</taxon>
        <taxon>Dikarya</taxon>
        <taxon>Basidiomycota</taxon>
        <taxon>Pucciniomycotina</taxon>
        <taxon>Microbotryomycetes</taxon>
        <taxon>Sporidiobolales</taxon>
        <taxon>Sporidiobolaceae</taxon>
        <taxon>Rhodotorula</taxon>
    </lineage>
</organism>
<evidence type="ECO:0000256" key="1">
    <source>
        <dbReference type="ARBA" id="ARBA00004141"/>
    </source>
</evidence>
<reference evidence="6 7" key="1">
    <citation type="submission" date="2021-12" db="EMBL/GenBank/DDBJ databases">
        <title>High titer production of polyol ester of fatty acids by Rhodotorula paludigena BS15 towards product separation-free biomass refinery.</title>
        <authorList>
            <person name="Mano J."/>
            <person name="Ono H."/>
            <person name="Tanaka T."/>
            <person name="Naito K."/>
            <person name="Sushida H."/>
            <person name="Ike M."/>
            <person name="Tokuyasu K."/>
            <person name="Kitaoka M."/>
        </authorList>
    </citation>
    <scope>NUCLEOTIDE SEQUENCE [LARGE SCALE GENOMIC DNA]</scope>
    <source>
        <strain evidence="6 7">BS15</strain>
    </source>
</reference>
<comment type="subcellular location">
    <subcellularLocation>
        <location evidence="1">Membrane</location>
        <topology evidence="1">Multi-pass membrane protein</topology>
    </subcellularLocation>
</comment>
<keyword evidence="4 5" id="KW-0472">Membrane</keyword>
<dbReference type="AlphaFoldDB" id="A0AAV5GDW1"/>
<feature type="transmembrane region" description="Helical" evidence="5">
    <location>
        <begin position="37"/>
        <end position="57"/>
    </location>
</feature>
<dbReference type="PANTHER" id="PTHR23423">
    <property type="entry name" value="ORGANIC SOLUTE TRANSPORTER-RELATED"/>
    <property type="match status" value="1"/>
</dbReference>
<protein>
    <submittedName>
        <fullName evidence="6">Uncharacterized protein</fullName>
    </submittedName>
</protein>
<dbReference type="Pfam" id="PF03619">
    <property type="entry name" value="Solute_trans_a"/>
    <property type="match status" value="1"/>
</dbReference>
<evidence type="ECO:0000313" key="6">
    <source>
        <dbReference type="EMBL" id="GJN90695.1"/>
    </source>
</evidence>
<accession>A0AAV5GDW1</accession>
<evidence type="ECO:0000256" key="5">
    <source>
        <dbReference type="SAM" id="Phobius"/>
    </source>
</evidence>
<keyword evidence="7" id="KW-1185">Reference proteome</keyword>
<evidence type="ECO:0000256" key="2">
    <source>
        <dbReference type="ARBA" id="ARBA00022692"/>
    </source>
</evidence>
<proteinExistence type="predicted"/>
<feature type="transmembrane region" description="Helical" evidence="5">
    <location>
        <begin position="86"/>
        <end position="107"/>
    </location>
</feature>
<evidence type="ECO:0000256" key="3">
    <source>
        <dbReference type="ARBA" id="ARBA00022989"/>
    </source>
</evidence>